<sequence length="828" mass="93719">MRLLKCLPDSGFGLTSFDDDSTPPYAILSHTWTEGQEIIYTELLAGTGAEKDGYAKIRFCGERAAKDGLEYFWVDTCCIDKSRSDELSTAINSMFRWYERATKCYVYLSDVSVPDEVIDAQAFRKSWEQSFRRSRWFTRGWTLQELLAPPSVEFFSRNSRCLGSRVSLEQEIQDVTDIPARALRDPKLSNFSVDERLRWAAKRTTTLKEDKVYCLLGIFGIFLSLIYGEGEEYATLRLKEEIQKRQQRLGKTDLQDMPISWSLPFPRNELFVGRESQLQAIERTLFSSHTHRRTTIYGLGGCGKSALALEFAYRALATRARLLVFWVPAMSQESFDLAFREIGTRLCIPGVSDDGANVKQLVKETISQSDDWLMIVDNADDPRILFESDSNAQSTRLIDYIPHSATGSVLFTTRSRKAATELSQTYILKLDDMGLTEARQLLARQLSRQALLADKVAVDELLKSLTGLPLAIVQATAFINKNDISISDYVSLWQHAGTKAELFSERFEDSSRYRGMDSTVAKTWHISFEQIQRQDPLAAEYLSFISCIDRINIPQSLLPLGTSQLQHIKALGTLTGYAFLTERQQTVPGANKERFFDMHRLVRMALSWWLEGHGRRKAWAGTAAARIEELVPYGGHERREIWMAYLPHALHVVELEDALDGATSAGLLERIGRCQESSGQYAPAESAHRQAWSLREVLFGREHPDTLTSVSNLGLVLERQGRYEEAEEMHRRALEGYEKVLGREHPNTLTSGSNLGSVLGRQGRYEEAEEMHRRALAKGSVHCSHGSQMTPLQAERRHQAGPLVRLTARPFALYVAMDGSGNMKMKVQ</sequence>
<dbReference type="InterPro" id="IPR027417">
    <property type="entry name" value="P-loop_NTPase"/>
</dbReference>
<dbReference type="OrthoDB" id="1658288at2759"/>
<dbReference type="InterPro" id="IPR010730">
    <property type="entry name" value="HET"/>
</dbReference>
<dbReference type="Pfam" id="PF06985">
    <property type="entry name" value="HET"/>
    <property type="match status" value="1"/>
</dbReference>
<dbReference type="InterPro" id="IPR019734">
    <property type="entry name" value="TPR_rpt"/>
</dbReference>
<dbReference type="Proteomes" id="UP000800200">
    <property type="component" value="Unassembled WGS sequence"/>
</dbReference>
<dbReference type="AlphaFoldDB" id="A0A6A6E654"/>
<dbReference type="Gene3D" id="3.40.50.300">
    <property type="entry name" value="P-loop containing nucleotide triphosphate hydrolases"/>
    <property type="match status" value="1"/>
</dbReference>
<feature type="domain" description="Heterokaryon incompatibility" evidence="2">
    <location>
        <begin position="25"/>
        <end position="116"/>
    </location>
</feature>
<proteinExistence type="predicted"/>
<evidence type="ECO:0000256" key="1">
    <source>
        <dbReference type="SAM" id="MobiDB-lite"/>
    </source>
</evidence>
<dbReference type="GO" id="GO:0043531">
    <property type="term" value="F:ADP binding"/>
    <property type="evidence" value="ECO:0007669"/>
    <property type="project" value="InterPro"/>
</dbReference>
<dbReference type="Pfam" id="PF13374">
    <property type="entry name" value="TPR_10"/>
    <property type="match status" value="1"/>
</dbReference>
<dbReference type="Gene3D" id="1.25.40.10">
    <property type="entry name" value="Tetratricopeptide repeat domain"/>
    <property type="match status" value="1"/>
</dbReference>
<gene>
    <name evidence="3" type="ORF">K469DRAFT_569892</name>
</gene>
<evidence type="ECO:0000313" key="3">
    <source>
        <dbReference type="EMBL" id="KAF2187411.1"/>
    </source>
</evidence>
<accession>A0A6A6E654</accession>
<keyword evidence="4" id="KW-1185">Reference proteome</keyword>
<dbReference type="Pfam" id="PF13424">
    <property type="entry name" value="TPR_12"/>
    <property type="match status" value="1"/>
</dbReference>
<dbReference type="InterPro" id="IPR011990">
    <property type="entry name" value="TPR-like_helical_dom_sf"/>
</dbReference>
<organism evidence="3 4">
    <name type="scientific">Zopfia rhizophila CBS 207.26</name>
    <dbReference type="NCBI Taxonomy" id="1314779"/>
    <lineage>
        <taxon>Eukaryota</taxon>
        <taxon>Fungi</taxon>
        <taxon>Dikarya</taxon>
        <taxon>Ascomycota</taxon>
        <taxon>Pezizomycotina</taxon>
        <taxon>Dothideomycetes</taxon>
        <taxon>Dothideomycetes incertae sedis</taxon>
        <taxon>Zopfiaceae</taxon>
        <taxon>Zopfia</taxon>
    </lineage>
</organism>
<feature type="region of interest" description="Disordered" evidence="1">
    <location>
        <begin position="778"/>
        <end position="800"/>
    </location>
</feature>
<dbReference type="SUPFAM" id="SSF52540">
    <property type="entry name" value="P-loop containing nucleoside triphosphate hydrolases"/>
    <property type="match status" value="1"/>
</dbReference>
<name>A0A6A6E654_9PEZI</name>
<reference evidence="3" key="1">
    <citation type="journal article" date="2020" name="Stud. Mycol.">
        <title>101 Dothideomycetes genomes: a test case for predicting lifestyles and emergence of pathogens.</title>
        <authorList>
            <person name="Haridas S."/>
            <person name="Albert R."/>
            <person name="Binder M."/>
            <person name="Bloem J."/>
            <person name="Labutti K."/>
            <person name="Salamov A."/>
            <person name="Andreopoulos B."/>
            <person name="Baker S."/>
            <person name="Barry K."/>
            <person name="Bills G."/>
            <person name="Bluhm B."/>
            <person name="Cannon C."/>
            <person name="Castanera R."/>
            <person name="Culley D."/>
            <person name="Daum C."/>
            <person name="Ezra D."/>
            <person name="Gonzalez J."/>
            <person name="Henrissat B."/>
            <person name="Kuo A."/>
            <person name="Liang C."/>
            <person name="Lipzen A."/>
            <person name="Lutzoni F."/>
            <person name="Magnuson J."/>
            <person name="Mondo S."/>
            <person name="Nolan M."/>
            <person name="Ohm R."/>
            <person name="Pangilinan J."/>
            <person name="Park H.-J."/>
            <person name="Ramirez L."/>
            <person name="Alfaro M."/>
            <person name="Sun H."/>
            <person name="Tritt A."/>
            <person name="Yoshinaga Y."/>
            <person name="Zwiers L.-H."/>
            <person name="Turgeon B."/>
            <person name="Goodwin S."/>
            <person name="Spatafora J."/>
            <person name="Crous P."/>
            <person name="Grigoriev I."/>
        </authorList>
    </citation>
    <scope>NUCLEOTIDE SEQUENCE</scope>
    <source>
        <strain evidence="3">CBS 207.26</strain>
    </source>
</reference>
<dbReference type="EMBL" id="ML994627">
    <property type="protein sequence ID" value="KAF2187411.1"/>
    <property type="molecule type" value="Genomic_DNA"/>
</dbReference>
<dbReference type="SMART" id="SM00028">
    <property type="entry name" value="TPR"/>
    <property type="match status" value="3"/>
</dbReference>
<protein>
    <submittedName>
        <fullName evidence="3">Kinesin light chain 1</fullName>
    </submittedName>
</protein>
<evidence type="ECO:0000259" key="2">
    <source>
        <dbReference type="Pfam" id="PF06985"/>
    </source>
</evidence>
<evidence type="ECO:0000313" key="4">
    <source>
        <dbReference type="Proteomes" id="UP000800200"/>
    </source>
</evidence>
<dbReference type="PANTHER" id="PTHR10622:SF11">
    <property type="entry name" value="HET-DOMAIN-CONTAINING PROTEIN"/>
    <property type="match status" value="1"/>
</dbReference>
<dbReference type="PANTHER" id="PTHR10622">
    <property type="entry name" value="HET DOMAIN-CONTAINING PROTEIN"/>
    <property type="match status" value="1"/>
</dbReference>
<dbReference type="SUPFAM" id="SSF48452">
    <property type="entry name" value="TPR-like"/>
    <property type="match status" value="1"/>
</dbReference>